<evidence type="ECO:0000259" key="3">
    <source>
        <dbReference type="Pfam" id="PF24181"/>
    </source>
</evidence>
<dbReference type="InterPro" id="IPR057566">
    <property type="entry name" value="TPR_TTI1_N"/>
</dbReference>
<feature type="domain" description="TTI1 N-terminal TPR" evidence="2">
    <location>
        <begin position="9"/>
        <end position="348"/>
    </location>
</feature>
<evidence type="ECO:0000259" key="2">
    <source>
        <dbReference type="Pfam" id="PF24173"/>
    </source>
</evidence>
<dbReference type="AlphaFoldDB" id="A0A9P3BFV8"/>
<dbReference type="InterPro" id="IPR052587">
    <property type="entry name" value="TELO2-interacting_protein_1"/>
</dbReference>
<dbReference type="Pfam" id="PF24181">
    <property type="entry name" value="TPR_TTI1_C"/>
    <property type="match status" value="1"/>
</dbReference>
<evidence type="ECO:0000256" key="1">
    <source>
        <dbReference type="SAM" id="MobiDB-lite"/>
    </source>
</evidence>
<dbReference type="EMBL" id="BHVY01000005">
    <property type="protein sequence ID" value="GIJ88575.1"/>
    <property type="molecule type" value="Genomic_DNA"/>
</dbReference>
<dbReference type="PANTHER" id="PTHR18460:SF3">
    <property type="entry name" value="TELO2-INTERACTING PROTEIN 1 HOMOLOG"/>
    <property type="match status" value="1"/>
</dbReference>
<dbReference type="InterPro" id="IPR016024">
    <property type="entry name" value="ARM-type_fold"/>
</dbReference>
<dbReference type="GO" id="GO:0005737">
    <property type="term" value="C:cytoplasm"/>
    <property type="evidence" value="ECO:0007669"/>
    <property type="project" value="TreeGrafter"/>
</dbReference>
<comment type="caution">
    <text evidence="4">The sequence shown here is derived from an EMBL/GenBank/DDBJ whole genome shotgun (WGS) entry which is preliminary data.</text>
</comment>
<dbReference type="GeneID" id="67006109"/>
<dbReference type="Pfam" id="PF24173">
    <property type="entry name" value="TPR_TTI1_N"/>
    <property type="match status" value="1"/>
</dbReference>
<dbReference type="InterPro" id="IPR011989">
    <property type="entry name" value="ARM-like"/>
</dbReference>
<dbReference type="InterPro" id="IPR049362">
    <property type="entry name" value="TTI1_rpt"/>
</dbReference>
<feature type="domain" description="TTI1 C-terminal TPR" evidence="3">
    <location>
        <begin position="758"/>
        <end position="897"/>
    </location>
</feature>
<evidence type="ECO:0008006" key="6">
    <source>
        <dbReference type="Google" id="ProtNLM"/>
    </source>
</evidence>
<name>A0A9P3BFV8_9EURO</name>
<dbReference type="PANTHER" id="PTHR18460">
    <property type="entry name" value="TEL2 INTERACTING PROTEIN 1 TTI1 FAMILY MEMBER"/>
    <property type="match status" value="1"/>
</dbReference>
<dbReference type="Pfam" id="PF21547">
    <property type="entry name" value="TTI1"/>
    <property type="match status" value="1"/>
</dbReference>
<dbReference type="InterPro" id="IPR057567">
    <property type="entry name" value="TPR_TTI1_C"/>
</dbReference>
<dbReference type="Gene3D" id="1.25.10.10">
    <property type="entry name" value="Leucine-rich Repeat Variant"/>
    <property type="match status" value="1"/>
</dbReference>
<dbReference type="Proteomes" id="UP001043456">
    <property type="component" value="Unassembled WGS sequence"/>
</dbReference>
<feature type="compositionally biased region" description="Polar residues" evidence="1">
    <location>
        <begin position="1000"/>
        <end position="1017"/>
    </location>
</feature>
<feature type="region of interest" description="Disordered" evidence="1">
    <location>
        <begin position="994"/>
        <end position="1019"/>
    </location>
</feature>
<evidence type="ECO:0000313" key="4">
    <source>
        <dbReference type="EMBL" id="GIJ88575.1"/>
    </source>
</evidence>
<keyword evidence="5" id="KW-1185">Reference proteome</keyword>
<organism evidence="4 5">
    <name type="scientific">Aspergillus pseudoviridinutans</name>
    <dbReference type="NCBI Taxonomy" id="1517512"/>
    <lineage>
        <taxon>Eukaryota</taxon>
        <taxon>Fungi</taxon>
        <taxon>Dikarya</taxon>
        <taxon>Ascomycota</taxon>
        <taxon>Pezizomycotina</taxon>
        <taxon>Eurotiomycetes</taxon>
        <taxon>Eurotiomycetidae</taxon>
        <taxon>Eurotiales</taxon>
        <taxon>Aspergillaceae</taxon>
        <taxon>Aspergillus</taxon>
        <taxon>Aspergillus subgen. Fumigati</taxon>
    </lineage>
</organism>
<proteinExistence type="predicted"/>
<feature type="compositionally biased region" description="Basic and acidic residues" evidence="1">
    <location>
        <begin position="795"/>
        <end position="804"/>
    </location>
</feature>
<sequence>METLRQESFKKLRAPCVELSSVGLGFRGRQNNPSDVFQALSPVYNVLAQLADKDALDEKLAEYAFFPLSHIFNETQRLPARTLELAVNCLGILIAKGWRRRLSPQLGKQLIILLTLIVGGAPNQASGGQSLHSQPAELGIACFNCFAAIFNVLEGPVAEQTIYHEIGTATIVDQAVYILLEGVSDGPSDEFCVAAAEALRALFDRVTDRVVLASIMPRTVSALTKVLKPTTQIRRSFRVLSICLQILTNLLRNVLNDQVASSVTEEPHKSQQADNQRADDRVVLDGSWLKATTTQIRLALANVIQIRRHERQEVQAALMDLCSMVIEDCSATLHDSIPLMVETIVILSISEDQSPNNAYTTLKHLATTYPVVLDTLKDSLHTWVTAFPRTMQGNDETAKQWGIKQISTAFQVLSQVQSESDILTSALASGLCDSVAAAVNQASRNPQPVNQDVVENLSLDVLHRDNRSLTFSSVLLGHRSQQQTLKDLQSMIVRLNSSESGSEITRFIIGQMHRASGDAVVAPFWLALNFLKTGSHLTGILDDFISLDHIEISVQSLSSKAMIEELYYYSLPLLDQPLAETSRDWRISALALEAVALQAQQLGEAFRPELMDALYPVLQLLASNNSNLQRHAMVCLDILTNSCKYEDTSTMIIKNVDYLVNSVGLKLNTFDVSPYPPQVLFMMVKLCGARLIPYLDDLVDSMFGILDMYHGYPRLVETMFKTLAAIVEEGTKAPSLLAITNGEAKAVDHRKRQYQRLLVSTLAEDLAARRTKRAKYMDEDVEDDEERVSHPKQPWKAEPEKAESFDADNLSDILNEDESEEPLPPPREPEDEEKPLTKSHTILLHIVKSIPSHLTSPSPYLRRSLLSVLIQGFPALAQNENSFLPVINDLWPAVASKISFPYSLSSETSSNALMTRDPPTPSTNAVNSSGTRRIEDFDFKEETFVSTAALEAIGVMCKTAGDFMASRVEAEFPRWERIYRRTWDKVRQDAEKALERRAAHQSSNAHSSETHTPPETQLSLPLSHSLSLVIPGSSSGSTAGARAFTPHHTLWRALLSLFVTLLNHVRLPLSMGDQICEFLADWITLYVGPNYYSQFHLQAADSASDIPAAQRAELEPVEAAIQAMETWNADLTWFIFQRRKGPAVATLNKSNAGDGAPMICEIPENPLESWSLLANRLKFAPVVF</sequence>
<feature type="region of interest" description="Disordered" evidence="1">
    <location>
        <begin position="775"/>
        <end position="836"/>
    </location>
</feature>
<accession>A0A9P3BFV8</accession>
<feature type="region of interest" description="Disordered" evidence="1">
    <location>
        <begin position="910"/>
        <end position="929"/>
    </location>
</feature>
<dbReference type="SUPFAM" id="SSF48371">
    <property type="entry name" value="ARM repeat"/>
    <property type="match status" value="1"/>
</dbReference>
<reference evidence="4 5" key="1">
    <citation type="submission" date="2018-10" db="EMBL/GenBank/DDBJ databases">
        <title>Pan-genome distribution and transcriptional activeness of fungal secondary metabolism genes in Aspergillus section Fumigati.</title>
        <authorList>
            <person name="Takahashi H."/>
            <person name="Umemura M."/>
            <person name="Ninomiya A."/>
            <person name="Kusuya Y."/>
            <person name="Urayama S."/>
            <person name="Shimizu M."/>
            <person name="Watanabe A."/>
            <person name="Kamei K."/>
            <person name="Yaguchi T."/>
            <person name="Hagiwara D."/>
        </authorList>
    </citation>
    <scope>NUCLEOTIDE SEQUENCE [LARGE SCALE GENOMIC DNA]</scope>
    <source>
        <strain evidence="4 5">IFM 55266</strain>
    </source>
</reference>
<evidence type="ECO:0000313" key="5">
    <source>
        <dbReference type="Proteomes" id="UP001043456"/>
    </source>
</evidence>
<dbReference type="RefSeq" id="XP_043159321.1">
    <property type="nucleotide sequence ID" value="XM_043303386.1"/>
</dbReference>
<dbReference type="OrthoDB" id="6781668at2759"/>
<protein>
    <recommendedName>
        <fullName evidence="6">TEL2-interacting protein 1</fullName>
    </recommendedName>
</protein>
<gene>
    <name evidence="4" type="ORF">Asppvi_007499</name>
</gene>